<comment type="caution">
    <text evidence="3">The sequence shown here is derived from an EMBL/GenBank/DDBJ whole genome shotgun (WGS) entry which is preliminary data.</text>
</comment>
<feature type="domain" description="SseB protein N-terminal" evidence="2">
    <location>
        <begin position="43"/>
        <end position="161"/>
    </location>
</feature>
<keyword evidence="4" id="KW-1185">Reference proteome</keyword>
<organism evidence="3 4">
    <name type="scientific">Yimella lutea</name>
    <dbReference type="NCBI Taxonomy" id="587872"/>
    <lineage>
        <taxon>Bacteria</taxon>
        <taxon>Bacillati</taxon>
        <taxon>Actinomycetota</taxon>
        <taxon>Actinomycetes</taxon>
        <taxon>Micrococcales</taxon>
        <taxon>Dermacoccaceae</taxon>
        <taxon>Yimella</taxon>
    </lineage>
</organism>
<dbReference type="InterPro" id="IPR009839">
    <property type="entry name" value="SseB_N"/>
</dbReference>
<feature type="region of interest" description="Disordered" evidence="1">
    <location>
        <begin position="1"/>
        <end position="37"/>
    </location>
</feature>
<evidence type="ECO:0000313" key="3">
    <source>
        <dbReference type="EMBL" id="TQJ15093.1"/>
    </source>
</evidence>
<proteinExistence type="predicted"/>
<dbReference type="Proteomes" id="UP000320806">
    <property type="component" value="Unassembled WGS sequence"/>
</dbReference>
<evidence type="ECO:0000313" key="4">
    <source>
        <dbReference type="Proteomes" id="UP000320806"/>
    </source>
</evidence>
<dbReference type="Pfam" id="PF07179">
    <property type="entry name" value="SseB"/>
    <property type="match status" value="1"/>
</dbReference>
<gene>
    <name evidence="3" type="ORF">FB459_2616</name>
</gene>
<dbReference type="OrthoDB" id="5188303at2"/>
<evidence type="ECO:0000259" key="2">
    <source>
        <dbReference type="Pfam" id="PF07179"/>
    </source>
</evidence>
<name>A0A542EIC9_9MICO</name>
<dbReference type="AlphaFoldDB" id="A0A542EIC9"/>
<sequence length="251" mass="25911">MSSEVPDSTDDNEQFDSAGQTWRGRQVTDTGFGHDDGSASPAVLQALSAPGDEVSLMATLADARFLVPIVADATEVVQGGGLHADKAADMAVAVLVGQDGTRALPVFTSLDSLHAWDPAARPSAVAADKAAQAAVSERADVMVVDLAGPHQAVLRPSMVWALAMGRPWRPAHEDEHVIAAVDSAVALEQAAAGASCEAGESGALRIVLHLRPGLDASEVSALAQRVGERLATDGEVRARIDAVSFAVRPAE</sequence>
<evidence type="ECO:0000256" key="1">
    <source>
        <dbReference type="SAM" id="MobiDB-lite"/>
    </source>
</evidence>
<dbReference type="EMBL" id="VFMO01000001">
    <property type="protein sequence ID" value="TQJ15093.1"/>
    <property type="molecule type" value="Genomic_DNA"/>
</dbReference>
<accession>A0A542EIC9</accession>
<reference evidence="3 4" key="1">
    <citation type="submission" date="2019-06" db="EMBL/GenBank/DDBJ databases">
        <title>Sequencing the genomes of 1000 actinobacteria strains.</title>
        <authorList>
            <person name="Klenk H.-P."/>
        </authorList>
    </citation>
    <scope>NUCLEOTIDE SEQUENCE [LARGE SCALE GENOMIC DNA]</scope>
    <source>
        <strain evidence="3 4">DSM 19828</strain>
    </source>
</reference>
<protein>
    <submittedName>
        <fullName evidence="3">Type III secretion system (T3SS) SseB-like protein</fullName>
    </submittedName>
</protein>